<dbReference type="EMBL" id="JAZHXI010000007">
    <property type="protein sequence ID" value="KAL2069665.1"/>
    <property type="molecule type" value="Genomic_DNA"/>
</dbReference>
<keyword evidence="3" id="KW-0472">Membrane</keyword>
<evidence type="ECO:0000256" key="1">
    <source>
        <dbReference type="ARBA" id="ARBA00004450"/>
    </source>
</evidence>
<evidence type="ECO:0008006" key="6">
    <source>
        <dbReference type="Google" id="ProtNLM"/>
    </source>
</evidence>
<evidence type="ECO:0000256" key="2">
    <source>
        <dbReference type="ARBA" id="ARBA00006617"/>
    </source>
</evidence>
<dbReference type="InterPro" id="IPR014843">
    <property type="entry name" value="Him1/Fmp52"/>
</dbReference>
<dbReference type="PANTHER" id="PTHR14097">
    <property type="entry name" value="OXIDOREDUCTASE HTATIP2"/>
    <property type="match status" value="1"/>
</dbReference>
<keyword evidence="3" id="KW-1000">Mitochondrion outer membrane</keyword>
<dbReference type="SUPFAM" id="SSF51735">
    <property type="entry name" value="NAD(P)-binding Rossmann-fold domains"/>
    <property type="match status" value="1"/>
</dbReference>
<gene>
    <name evidence="4" type="ORF">VTL71DRAFT_14344</name>
</gene>
<dbReference type="PANTHER" id="PTHR14097:SF7">
    <property type="entry name" value="OXIDOREDUCTASE HTATIP2"/>
    <property type="match status" value="1"/>
</dbReference>
<dbReference type="Gene3D" id="3.40.50.720">
    <property type="entry name" value="NAD(P)-binding Rossmann-like Domain"/>
    <property type="match status" value="1"/>
</dbReference>
<keyword evidence="3" id="KW-0496">Mitochondrion</keyword>
<comment type="subcellular location">
    <subcellularLocation>
        <location evidence="1">Mitochondrion outer membrane</location>
        <topology evidence="1">Peripheral membrane protein</topology>
    </subcellularLocation>
</comment>
<comment type="similarity">
    <text evidence="2">Belongs to the FMP52 family.</text>
</comment>
<dbReference type="Proteomes" id="UP001595075">
    <property type="component" value="Unassembled WGS sequence"/>
</dbReference>
<organism evidence="4 5">
    <name type="scientific">Oculimacula yallundae</name>
    <dbReference type="NCBI Taxonomy" id="86028"/>
    <lineage>
        <taxon>Eukaryota</taxon>
        <taxon>Fungi</taxon>
        <taxon>Dikarya</taxon>
        <taxon>Ascomycota</taxon>
        <taxon>Pezizomycotina</taxon>
        <taxon>Leotiomycetes</taxon>
        <taxon>Helotiales</taxon>
        <taxon>Ploettnerulaceae</taxon>
        <taxon>Oculimacula</taxon>
    </lineage>
</organism>
<reference evidence="4 5" key="1">
    <citation type="journal article" date="2024" name="Commun. Biol.">
        <title>Comparative genomic analysis of thermophilic fungi reveals convergent evolutionary adaptations and gene losses.</title>
        <authorList>
            <person name="Steindorff A.S."/>
            <person name="Aguilar-Pontes M.V."/>
            <person name="Robinson A.J."/>
            <person name="Andreopoulos B."/>
            <person name="LaButti K."/>
            <person name="Kuo A."/>
            <person name="Mondo S."/>
            <person name="Riley R."/>
            <person name="Otillar R."/>
            <person name="Haridas S."/>
            <person name="Lipzen A."/>
            <person name="Grimwood J."/>
            <person name="Schmutz J."/>
            <person name="Clum A."/>
            <person name="Reid I.D."/>
            <person name="Moisan M.C."/>
            <person name="Butler G."/>
            <person name="Nguyen T.T.M."/>
            <person name="Dewar K."/>
            <person name="Conant G."/>
            <person name="Drula E."/>
            <person name="Henrissat B."/>
            <person name="Hansel C."/>
            <person name="Singer S."/>
            <person name="Hutchinson M.I."/>
            <person name="de Vries R.P."/>
            <person name="Natvig D.O."/>
            <person name="Powell A.J."/>
            <person name="Tsang A."/>
            <person name="Grigoriev I.V."/>
        </authorList>
    </citation>
    <scope>NUCLEOTIDE SEQUENCE [LARGE SCALE GENOMIC DNA]</scope>
    <source>
        <strain evidence="4 5">CBS 494.80</strain>
    </source>
</reference>
<keyword evidence="5" id="KW-1185">Reference proteome</keyword>
<protein>
    <recommendedName>
        <fullName evidence="6">NAD(P)-binding domain-containing protein</fullName>
    </recommendedName>
</protein>
<comment type="caution">
    <text evidence="4">The sequence shown here is derived from an EMBL/GenBank/DDBJ whole genome shotgun (WGS) entry which is preliminary data.</text>
</comment>
<evidence type="ECO:0000313" key="5">
    <source>
        <dbReference type="Proteomes" id="UP001595075"/>
    </source>
</evidence>
<evidence type="ECO:0000313" key="4">
    <source>
        <dbReference type="EMBL" id="KAL2069665.1"/>
    </source>
</evidence>
<dbReference type="Pfam" id="PF08732">
    <property type="entry name" value="HIM1"/>
    <property type="match status" value="1"/>
</dbReference>
<evidence type="ECO:0000256" key="3">
    <source>
        <dbReference type="ARBA" id="ARBA00022787"/>
    </source>
</evidence>
<proteinExistence type="inferred from homology"/>
<accession>A0ABR4CI70</accession>
<name>A0ABR4CI70_9HELO</name>
<dbReference type="InterPro" id="IPR036291">
    <property type="entry name" value="NAD(P)-bd_dom_sf"/>
</dbReference>
<sequence length="232" mass="24679">MASTAGLVGSTGLVGSYILSTLLSTPKISTIYTIARRQPTTTNEKLKPIVNAETSHWAPSVTNITPPPTLFFSALGTTKAAAGSIEAQRKIDYDLNLEVAKAAKASGVKVYVLISTANANTKSMFPYTKMKGELEESIKELGFEKTVILRPGLLVGAREESRPAEAVLRGIANVMGSVAHVLKDTWAQDAEVVGRAAVAAGLQALEGDKPKVWEVGQSEVVRLGRTEWDAKA</sequence>